<proteinExistence type="predicted"/>
<accession>A0A183G491</accession>
<gene>
    <name evidence="2" type="ORF">HPBE_LOCUS16313</name>
</gene>
<accession>A0A3P7ZVM3</accession>
<protein>
    <submittedName>
        <fullName evidence="2 4">Uncharacterized protein</fullName>
    </submittedName>
</protein>
<dbReference type="WBParaSite" id="HPBE_0001631401-mRNA-1">
    <property type="protein sequence ID" value="HPBE_0001631401-mRNA-1"/>
    <property type="gene ID" value="HPBE_0001631401"/>
</dbReference>
<evidence type="ECO:0000313" key="2">
    <source>
        <dbReference type="EMBL" id="VDP05527.1"/>
    </source>
</evidence>
<organism evidence="3 4">
    <name type="scientific">Heligmosomoides polygyrus</name>
    <name type="common">Parasitic roundworm</name>
    <dbReference type="NCBI Taxonomy" id="6339"/>
    <lineage>
        <taxon>Eukaryota</taxon>
        <taxon>Metazoa</taxon>
        <taxon>Ecdysozoa</taxon>
        <taxon>Nematoda</taxon>
        <taxon>Chromadorea</taxon>
        <taxon>Rhabditida</taxon>
        <taxon>Rhabditina</taxon>
        <taxon>Rhabditomorpha</taxon>
        <taxon>Strongyloidea</taxon>
        <taxon>Heligmosomidae</taxon>
        <taxon>Heligmosomoides</taxon>
    </lineage>
</organism>
<reference evidence="4" key="2">
    <citation type="submission" date="2019-09" db="UniProtKB">
        <authorList>
            <consortium name="WormBaseParasite"/>
        </authorList>
    </citation>
    <scope>IDENTIFICATION</scope>
</reference>
<evidence type="ECO:0000313" key="3">
    <source>
        <dbReference type="Proteomes" id="UP000050761"/>
    </source>
</evidence>
<reference evidence="2 3" key="1">
    <citation type="submission" date="2018-11" db="EMBL/GenBank/DDBJ databases">
        <authorList>
            <consortium name="Pathogen Informatics"/>
        </authorList>
    </citation>
    <scope>NUCLEOTIDE SEQUENCE [LARGE SCALE GENOMIC DNA]</scope>
</reference>
<dbReference type="EMBL" id="UZAH01029346">
    <property type="protein sequence ID" value="VDP05527.1"/>
    <property type="molecule type" value="Genomic_DNA"/>
</dbReference>
<evidence type="ECO:0000256" key="1">
    <source>
        <dbReference type="SAM" id="MobiDB-lite"/>
    </source>
</evidence>
<feature type="region of interest" description="Disordered" evidence="1">
    <location>
        <begin position="1"/>
        <end position="28"/>
    </location>
</feature>
<dbReference type="Proteomes" id="UP000050761">
    <property type="component" value="Unassembled WGS sequence"/>
</dbReference>
<evidence type="ECO:0000313" key="4">
    <source>
        <dbReference type="WBParaSite" id="HPBE_0001631401-mRNA-1"/>
    </source>
</evidence>
<keyword evidence="3" id="KW-1185">Reference proteome</keyword>
<sequence>MAMGSTVTVGSPEPALRPTEDGGSPVLWRGEDATVCGGDCATDWLDMPWKGVERATLSEGDIPFLRRDSAVGNCTQKKTRCHHNEHEEQNHDAHGLIRKAKALVAF</sequence>
<name>A0A183G491_HELPZ</name>
<dbReference type="AlphaFoldDB" id="A0A183G491"/>